<reference evidence="2" key="2">
    <citation type="journal article" date="2019" name="Genome Biol. Evol.">
        <title>Day and night: Metabolic profiles and evolutionary relationships of six axenic non-marine cyanobacteria.</title>
        <authorList>
            <person name="Will S.E."/>
            <person name="Henke P."/>
            <person name="Boedeker C."/>
            <person name="Huang S."/>
            <person name="Brinkmann H."/>
            <person name="Rohde M."/>
            <person name="Jarek M."/>
            <person name="Friedl T."/>
            <person name="Seufert S."/>
            <person name="Schumacher M."/>
            <person name="Overmann J."/>
            <person name="Neumann-Schaal M."/>
            <person name="Petersen J."/>
        </authorList>
    </citation>
    <scope>NUCLEOTIDE SEQUENCE [LARGE SCALE GENOMIC DNA]</scope>
    <source>
        <strain evidence="2">PCC 7102</strain>
    </source>
</reference>
<organism evidence="2 3">
    <name type="scientific">Dulcicalothrix desertica PCC 7102</name>
    <dbReference type="NCBI Taxonomy" id="232991"/>
    <lineage>
        <taxon>Bacteria</taxon>
        <taxon>Bacillati</taxon>
        <taxon>Cyanobacteriota</taxon>
        <taxon>Cyanophyceae</taxon>
        <taxon>Nostocales</taxon>
        <taxon>Calotrichaceae</taxon>
        <taxon>Dulcicalothrix</taxon>
    </lineage>
</organism>
<dbReference type="CDD" id="cd07177">
    <property type="entry name" value="terB_like"/>
    <property type="match status" value="1"/>
</dbReference>
<evidence type="ECO:0000313" key="3">
    <source>
        <dbReference type="Proteomes" id="UP000271624"/>
    </source>
</evidence>
<gene>
    <name evidence="2" type="ORF">DSM106972_007620</name>
</gene>
<evidence type="ECO:0000259" key="1">
    <source>
        <dbReference type="Pfam" id="PF05099"/>
    </source>
</evidence>
<reference evidence="2" key="1">
    <citation type="submission" date="2018-12" db="EMBL/GenBank/DDBJ databases">
        <authorList>
            <person name="Will S."/>
            <person name="Neumann-Schaal M."/>
            <person name="Henke P."/>
        </authorList>
    </citation>
    <scope>NUCLEOTIDE SEQUENCE</scope>
    <source>
        <strain evidence="2">PCC 7102</strain>
    </source>
</reference>
<proteinExistence type="predicted"/>
<dbReference type="AlphaFoldDB" id="A0A433VW02"/>
<dbReference type="EMBL" id="RSCL01000001">
    <property type="protein sequence ID" value="RUT10267.1"/>
    <property type="molecule type" value="Genomic_DNA"/>
</dbReference>
<feature type="domain" description="Co-chaperone DjlA N-terminal" evidence="1">
    <location>
        <begin position="70"/>
        <end position="134"/>
    </location>
</feature>
<keyword evidence="3" id="KW-1185">Reference proteome</keyword>
<dbReference type="Pfam" id="PF05099">
    <property type="entry name" value="TerB"/>
    <property type="match status" value="1"/>
</dbReference>
<dbReference type="InterPro" id="IPR029024">
    <property type="entry name" value="TerB-like"/>
</dbReference>
<accession>A0A433VW02</accession>
<comment type="caution">
    <text evidence="2">The sequence shown here is derived from an EMBL/GenBank/DDBJ whole genome shotgun (WGS) entry which is preliminary data.</text>
</comment>
<dbReference type="InterPro" id="IPR007791">
    <property type="entry name" value="DjlA_N"/>
</dbReference>
<name>A0A433VW02_9CYAN</name>
<evidence type="ECO:0000313" key="2">
    <source>
        <dbReference type="EMBL" id="RUT10267.1"/>
    </source>
</evidence>
<dbReference type="RefSeq" id="WP_127078965.1">
    <property type="nucleotide sequence ID" value="NZ_RSCL01000001.1"/>
</dbReference>
<dbReference type="OrthoDB" id="513694at2"/>
<dbReference type="SUPFAM" id="SSF158682">
    <property type="entry name" value="TerB-like"/>
    <property type="match status" value="1"/>
</dbReference>
<protein>
    <recommendedName>
        <fullName evidence="1">Co-chaperone DjlA N-terminal domain-containing protein</fullName>
    </recommendedName>
</protein>
<dbReference type="Gene3D" id="1.10.3680.10">
    <property type="entry name" value="TerB-like"/>
    <property type="match status" value="1"/>
</dbReference>
<sequence>MLKSLQSFLGVLSQPESHQDEREATIELMIMTMYVDKSLKLAEDDVINQYLSHITWESPLTIEQYLGKATARVRASLSDAEKRKTLLEEINTKFSSREVKQQALKACHNLAAADGDLISEEKEFLDTVAQVFQVG</sequence>
<dbReference type="Proteomes" id="UP000271624">
    <property type="component" value="Unassembled WGS sequence"/>
</dbReference>